<sequence>MIIFPLARLLQKDVSLSGKKSAKRVLKTLTEAIVLAQPKPRREYIVYSGTSYNGLGCVLIQDEKVVVYASRQLKPHERNYPYTRFRVGSSSIYRHYRYKEKCHIVIDKKSLKYFLTQKELNFRQRRWIKLLEDYDYIIDYHMGKANDGINGLVSINAHLKLEQNRVLIVELKVK</sequence>
<dbReference type="PANTHER" id="PTHR34072:SF52">
    <property type="entry name" value="RIBONUCLEASE H"/>
    <property type="match status" value="1"/>
</dbReference>
<dbReference type="InterPro" id="IPR041373">
    <property type="entry name" value="RT_RNaseH"/>
</dbReference>
<dbReference type="GO" id="GO:0004519">
    <property type="term" value="F:endonuclease activity"/>
    <property type="evidence" value="ECO:0007669"/>
    <property type="project" value="UniProtKB-KW"/>
</dbReference>
<keyword evidence="2" id="KW-0548">Nucleotidyltransferase</keyword>
<protein>
    <submittedName>
        <fullName evidence="8">CCHC-type integrase</fullName>
    </submittedName>
</protein>
<keyword evidence="3" id="KW-0540">Nuclease</keyword>
<evidence type="ECO:0000256" key="5">
    <source>
        <dbReference type="ARBA" id="ARBA00022801"/>
    </source>
</evidence>
<keyword evidence="1" id="KW-0808">Transferase</keyword>
<keyword evidence="9" id="KW-1185">Reference proteome</keyword>
<keyword evidence="6" id="KW-0695">RNA-directed DNA polymerase</keyword>
<dbReference type="SUPFAM" id="SSF56672">
    <property type="entry name" value="DNA/RNA polymerases"/>
    <property type="match status" value="1"/>
</dbReference>
<dbReference type="AlphaFoldDB" id="A0A5B6W8L2"/>
<evidence type="ECO:0000313" key="9">
    <source>
        <dbReference type="Proteomes" id="UP000325315"/>
    </source>
</evidence>
<evidence type="ECO:0000259" key="7">
    <source>
        <dbReference type="Pfam" id="PF17917"/>
    </source>
</evidence>
<dbReference type="InterPro" id="IPR043502">
    <property type="entry name" value="DNA/RNA_pol_sf"/>
</dbReference>
<evidence type="ECO:0000256" key="3">
    <source>
        <dbReference type="ARBA" id="ARBA00022722"/>
    </source>
</evidence>
<keyword evidence="4" id="KW-0255">Endonuclease</keyword>
<evidence type="ECO:0000256" key="2">
    <source>
        <dbReference type="ARBA" id="ARBA00022695"/>
    </source>
</evidence>
<feature type="domain" description="Reverse transcriptase RNase H-like" evidence="7">
    <location>
        <begin position="40"/>
        <end position="134"/>
    </location>
</feature>
<reference evidence="8" key="1">
    <citation type="submission" date="2019-08" db="EMBL/GenBank/DDBJ databases">
        <authorList>
            <person name="Liu F."/>
        </authorList>
    </citation>
    <scope>NUCLEOTIDE SEQUENCE [LARGE SCALE GENOMIC DNA]</scope>
    <source>
        <strain evidence="8">PA1801</strain>
        <tissue evidence="8">Leaf</tissue>
    </source>
</reference>
<dbReference type="GO" id="GO:0003964">
    <property type="term" value="F:RNA-directed DNA polymerase activity"/>
    <property type="evidence" value="ECO:0007669"/>
    <property type="project" value="UniProtKB-KW"/>
</dbReference>
<evidence type="ECO:0000256" key="4">
    <source>
        <dbReference type="ARBA" id="ARBA00022759"/>
    </source>
</evidence>
<dbReference type="EMBL" id="SMMG02000004">
    <property type="protein sequence ID" value="KAA3477776.1"/>
    <property type="molecule type" value="Genomic_DNA"/>
</dbReference>
<dbReference type="Pfam" id="PF17917">
    <property type="entry name" value="RT_RNaseH"/>
    <property type="match status" value="1"/>
</dbReference>
<proteinExistence type="predicted"/>
<name>A0A5B6W8L2_9ROSI</name>
<gene>
    <name evidence="8" type="ORF">EPI10_011638</name>
</gene>
<accession>A0A5B6W8L2</accession>
<comment type="caution">
    <text evidence="8">The sequence shown here is derived from an EMBL/GenBank/DDBJ whole genome shotgun (WGS) entry which is preliminary data.</text>
</comment>
<keyword evidence="5" id="KW-0378">Hydrolase</keyword>
<dbReference type="OrthoDB" id="111931at2759"/>
<organism evidence="8 9">
    <name type="scientific">Gossypium australe</name>
    <dbReference type="NCBI Taxonomy" id="47621"/>
    <lineage>
        <taxon>Eukaryota</taxon>
        <taxon>Viridiplantae</taxon>
        <taxon>Streptophyta</taxon>
        <taxon>Embryophyta</taxon>
        <taxon>Tracheophyta</taxon>
        <taxon>Spermatophyta</taxon>
        <taxon>Magnoliopsida</taxon>
        <taxon>eudicotyledons</taxon>
        <taxon>Gunneridae</taxon>
        <taxon>Pentapetalae</taxon>
        <taxon>rosids</taxon>
        <taxon>malvids</taxon>
        <taxon>Malvales</taxon>
        <taxon>Malvaceae</taxon>
        <taxon>Malvoideae</taxon>
        <taxon>Gossypium</taxon>
    </lineage>
</organism>
<dbReference type="Proteomes" id="UP000325315">
    <property type="component" value="Unassembled WGS sequence"/>
</dbReference>
<evidence type="ECO:0000256" key="1">
    <source>
        <dbReference type="ARBA" id="ARBA00022679"/>
    </source>
</evidence>
<dbReference type="PANTHER" id="PTHR34072">
    <property type="entry name" value="ENZYMATIC POLYPROTEIN-RELATED"/>
    <property type="match status" value="1"/>
</dbReference>
<dbReference type="GO" id="GO:0016787">
    <property type="term" value="F:hydrolase activity"/>
    <property type="evidence" value="ECO:0007669"/>
    <property type="project" value="UniProtKB-KW"/>
</dbReference>
<evidence type="ECO:0000313" key="8">
    <source>
        <dbReference type="EMBL" id="KAA3477776.1"/>
    </source>
</evidence>
<evidence type="ECO:0000256" key="6">
    <source>
        <dbReference type="ARBA" id="ARBA00022918"/>
    </source>
</evidence>